<dbReference type="Pfam" id="PF01595">
    <property type="entry name" value="CNNM"/>
    <property type="match status" value="1"/>
</dbReference>
<dbReference type="PROSITE" id="PS51371">
    <property type="entry name" value="CBS"/>
    <property type="match status" value="2"/>
</dbReference>
<proteinExistence type="inferred from homology"/>
<gene>
    <name evidence="14" type="ORF">MA47_02580</name>
</gene>
<feature type="domain" description="CBS" evidence="12">
    <location>
        <begin position="275"/>
        <end position="332"/>
    </location>
</feature>
<dbReference type="Gene3D" id="3.10.580.10">
    <property type="entry name" value="CBS-domain"/>
    <property type="match status" value="1"/>
</dbReference>
<dbReference type="Gene3D" id="3.30.465.10">
    <property type="match status" value="1"/>
</dbReference>
<keyword evidence="3" id="KW-1003">Cell membrane</keyword>
<keyword evidence="4 10" id="KW-0812">Transmembrane</keyword>
<dbReference type="FunFam" id="3.10.580.10:FF:000002">
    <property type="entry name" value="Magnesium/cobalt efflux protein CorC"/>
    <property type="match status" value="1"/>
</dbReference>
<reference evidence="14 15" key="1">
    <citation type="submission" date="2014-10" db="EMBL/GenBank/DDBJ databases">
        <title>Whole Genome sequence of Corynebacterium auriscanis strain CIP 106629.</title>
        <authorList>
            <person name="Hassan S.S."/>
            <person name="Jamal S.B."/>
            <person name="Tiwari S."/>
            <person name="Oliveira L.D.C."/>
            <person name="Souza F."/>
            <person name="Mariano D.C."/>
            <person name="Almeida S."/>
            <person name="Dorella F."/>
            <person name="Pereira F."/>
            <person name="Carvalho A."/>
            <person name="Leal C.A."/>
            <person name="Soares S.D.C."/>
            <person name="Figueiredo H.C."/>
            <person name="Silva A."/>
            <person name="Azevedo V.A."/>
        </authorList>
    </citation>
    <scope>NUCLEOTIDE SEQUENCE [LARGE SCALE GENOMIC DNA]</scope>
    <source>
        <strain evidence="14 15">CIP 106629</strain>
    </source>
</reference>
<dbReference type="InterPro" id="IPR005170">
    <property type="entry name" value="Transptr-assoc_dom"/>
</dbReference>
<dbReference type="InterPro" id="IPR016169">
    <property type="entry name" value="FAD-bd_PCMH_sub2"/>
</dbReference>
<dbReference type="PROSITE" id="PS51846">
    <property type="entry name" value="CNNM"/>
    <property type="match status" value="1"/>
</dbReference>
<evidence type="ECO:0000256" key="6">
    <source>
        <dbReference type="ARBA" id="ARBA00022989"/>
    </source>
</evidence>
<name>A0A0A2DME7_9CORY</name>
<keyword evidence="7 9" id="KW-0129">CBS domain</keyword>
<dbReference type="SUPFAM" id="SSF54631">
    <property type="entry name" value="CBS-domain pair"/>
    <property type="match status" value="1"/>
</dbReference>
<keyword evidence="5" id="KW-0677">Repeat</keyword>
<evidence type="ECO:0000313" key="15">
    <source>
        <dbReference type="Proteomes" id="UP000030145"/>
    </source>
</evidence>
<evidence type="ECO:0000256" key="3">
    <source>
        <dbReference type="ARBA" id="ARBA00022475"/>
    </source>
</evidence>
<comment type="subcellular location">
    <subcellularLocation>
        <location evidence="1">Cell membrane</location>
        <topology evidence="1">Multi-pass membrane protein</topology>
    </subcellularLocation>
</comment>
<comment type="similarity">
    <text evidence="2">Belongs to the UPF0053 family.</text>
</comment>
<keyword evidence="8 10" id="KW-0472">Membrane</keyword>
<dbReference type="PANTHER" id="PTHR22777">
    <property type="entry name" value="HEMOLYSIN-RELATED"/>
    <property type="match status" value="1"/>
</dbReference>
<dbReference type="SMART" id="SM01091">
    <property type="entry name" value="CorC_HlyC"/>
    <property type="match status" value="1"/>
</dbReference>
<protein>
    <submittedName>
        <fullName evidence="14">Membrane protein</fullName>
    </submittedName>
</protein>
<feature type="transmembrane region" description="Helical" evidence="11">
    <location>
        <begin position="6"/>
        <end position="25"/>
    </location>
</feature>
<accession>A0A0A2DME7</accession>
<keyword evidence="6 10" id="KW-1133">Transmembrane helix</keyword>
<evidence type="ECO:0000256" key="2">
    <source>
        <dbReference type="ARBA" id="ARBA00006337"/>
    </source>
</evidence>
<evidence type="ECO:0000259" key="13">
    <source>
        <dbReference type="PROSITE" id="PS51846"/>
    </source>
</evidence>
<evidence type="ECO:0000256" key="4">
    <source>
        <dbReference type="ARBA" id="ARBA00022692"/>
    </source>
</evidence>
<feature type="domain" description="CNNM transmembrane" evidence="13">
    <location>
        <begin position="1"/>
        <end position="188"/>
    </location>
</feature>
<dbReference type="Proteomes" id="UP000030145">
    <property type="component" value="Unassembled WGS sequence"/>
</dbReference>
<comment type="caution">
    <text evidence="14">The sequence shown here is derived from an EMBL/GenBank/DDBJ whole genome shotgun (WGS) entry which is preliminary data.</text>
</comment>
<evidence type="ECO:0000256" key="11">
    <source>
        <dbReference type="SAM" id="Phobius"/>
    </source>
</evidence>
<evidence type="ECO:0000256" key="10">
    <source>
        <dbReference type="PROSITE-ProRule" id="PRU01193"/>
    </source>
</evidence>
<evidence type="ECO:0000313" key="14">
    <source>
        <dbReference type="EMBL" id="KGM19099.1"/>
    </source>
</evidence>
<evidence type="ECO:0000256" key="1">
    <source>
        <dbReference type="ARBA" id="ARBA00004651"/>
    </source>
</evidence>
<keyword evidence="15" id="KW-1185">Reference proteome</keyword>
<dbReference type="EMBL" id="JRVJ01000003">
    <property type="protein sequence ID" value="KGM19099.1"/>
    <property type="molecule type" value="Genomic_DNA"/>
</dbReference>
<dbReference type="CDD" id="cd04590">
    <property type="entry name" value="CBS_pair_CorC_HlyC_assoc"/>
    <property type="match status" value="1"/>
</dbReference>
<dbReference type="InterPro" id="IPR002550">
    <property type="entry name" value="CNNM"/>
</dbReference>
<dbReference type="Pfam" id="PF00571">
    <property type="entry name" value="CBS"/>
    <property type="match status" value="2"/>
</dbReference>
<dbReference type="GO" id="GO:0005886">
    <property type="term" value="C:plasma membrane"/>
    <property type="evidence" value="ECO:0007669"/>
    <property type="project" value="UniProtKB-SubCell"/>
</dbReference>
<dbReference type="InterPro" id="IPR044751">
    <property type="entry name" value="Ion_transp-like_CBS"/>
</dbReference>
<dbReference type="PANTHER" id="PTHR22777:SF32">
    <property type="entry name" value="UPF0053 INNER MEMBRANE PROTEIN YFJD"/>
    <property type="match status" value="1"/>
</dbReference>
<feature type="transmembrane region" description="Helical" evidence="11">
    <location>
        <begin position="66"/>
        <end position="87"/>
    </location>
</feature>
<evidence type="ECO:0000256" key="5">
    <source>
        <dbReference type="ARBA" id="ARBA00022737"/>
    </source>
</evidence>
<evidence type="ECO:0000256" key="8">
    <source>
        <dbReference type="ARBA" id="ARBA00023136"/>
    </source>
</evidence>
<evidence type="ECO:0000256" key="9">
    <source>
        <dbReference type="PROSITE-ProRule" id="PRU00703"/>
    </source>
</evidence>
<feature type="transmembrane region" description="Helical" evidence="11">
    <location>
        <begin position="93"/>
        <end position="113"/>
    </location>
</feature>
<sequence>MDSIAIFGPLGVFLALLMGGALSLVETAVSAISRARVEVLVKDEKPGAGRLLDVIDNRAQHINLLILLRTVCEAAGAVLAAGLLLTWRGDSASTYVIAIAAVTVITFVVIGVLSRTLGRQNPYSISLKTAPLLLGMRRLLGPIAKLLVAVGNFLAPGRGFRDGPFATEVELRELVDIASERGIVERDERRMIQSVFDLASTSARSVMVPRPEMLWIESDKTAGQATSLCVRSGHSRLPVIGEDVDDIVGVVYLKDLVAKTYYSQDGGRSVSVSDVMRPPVFVPDSRNLDDLLEDMQRDQVHIAMLVDEYGAIAGLISIEDILEEIVGEIADEYDATEMAPIEELGDGKYRVVARLSLEELQELFAESDRQQFLDHRGDDPDEIHDSAAEISRHTSPLEFSEEQLDEVDTVAGLGAFELGRVPIPGAEVTTAGLHIVYEGGRDRRGRLKIRSAVVSRVGENTEREG</sequence>
<dbReference type="InterPro" id="IPR000644">
    <property type="entry name" value="CBS_dom"/>
</dbReference>
<dbReference type="InterPro" id="IPR046342">
    <property type="entry name" value="CBS_dom_sf"/>
</dbReference>
<evidence type="ECO:0000256" key="7">
    <source>
        <dbReference type="ARBA" id="ARBA00023122"/>
    </source>
</evidence>
<evidence type="ECO:0000259" key="12">
    <source>
        <dbReference type="PROSITE" id="PS51371"/>
    </source>
</evidence>
<dbReference type="GeneID" id="300552433"/>
<dbReference type="RefSeq" id="WP_035113305.1">
    <property type="nucleotide sequence ID" value="NZ_CP047046.1"/>
</dbReference>
<organism evidence="14 15">
    <name type="scientific">Corynebacterium auriscanis</name>
    <dbReference type="NCBI Taxonomy" id="99807"/>
    <lineage>
        <taxon>Bacteria</taxon>
        <taxon>Bacillati</taxon>
        <taxon>Actinomycetota</taxon>
        <taxon>Actinomycetes</taxon>
        <taxon>Mycobacteriales</taxon>
        <taxon>Corynebacteriaceae</taxon>
        <taxon>Corynebacterium</taxon>
    </lineage>
</organism>
<dbReference type="SMART" id="SM00116">
    <property type="entry name" value="CBS"/>
    <property type="match status" value="2"/>
</dbReference>
<feature type="domain" description="CBS" evidence="12">
    <location>
        <begin position="207"/>
        <end position="266"/>
    </location>
</feature>
<dbReference type="AlphaFoldDB" id="A0A0A2DME7"/>